<protein>
    <recommendedName>
        <fullName evidence="2">histidine kinase</fullName>
        <ecNumber evidence="2">2.7.13.3</ecNumber>
    </recommendedName>
</protein>
<accession>A0ABT3T8U0</accession>
<dbReference type="PANTHER" id="PTHR43065:SF42">
    <property type="entry name" value="TWO-COMPONENT SENSOR PPRA"/>
    <property type="match status" value="1"/>
</dbReference>
<dbReference type="Gene3D" id="3.40.50.2300">
    <property type="match status" value="1"/>
</dbReference>
<dbReference type="SUPFAM" id="SSF55785">
    <property type="entry name" value="PYP-like sensor domain (PAS domain)"/>
    <property type="match status" value="1"/>
</dbReference>
<feature type="transmembrane region" description="Helical" evidence="4">
    <location>
        <begin position="6"/>
        <end position="24"/>
    </location>
</feature>
<dbReference type="SMART" id="SM00387">
    <property type="entry name" value="HATPase_c"/>
    <property type="match status" value="1"/>
</dbReference>
<feature type="domain" description="Histidine kinase" evidence="5">
    <location>
        <begin position="490"/>
        <end position="715"/>
    </location>
</feature>
<comment type="caution">
    <text evidence="8">The sequence shown here is derived from an EMBL/GenBank/DDBJ whole genome shotgun (WGS) entry which is preliminary data.</text>
</comment>
<dbReference type="Proteomes" id="UP001143304">
    <property type="component" value="Unassembled WGS sequence"/>
</dbReference>
<dbReference type="InterPro" id="IPR036890">
    <property type="entry name" value="HATPase_C_sf"/>
</dbReference>
<proteinExistence type="predicted"/>
<feature type="domain" description="PAS" evidence="7">
    <location>
        <begin position="347"/>
        <end position="392"/>
    </location>
</feature>
<evidence type="ECO:0000259" key="5">
    <source>
        <dbReference type="PROSITE" id="PS50109"/>
    </source>
</evidence>
<dbReference type="SUPFAM" id="SSF55874">
    <property type="entry name" value="ATPase domain of HSP90 chaperone/DNA topoisomerase II/histidine kinase"/>
    <property type="match status" value="1"/>
</dbReference>
<dbReference type="InterPro" id="IPR011006">
    <property type="entry name" value="CheY-like_superfamily"/>
</dbReference>
<dbReference type="SMART" id="SM00091">
    <property type="entry name" value="PAS"/>
    <property type="match status" value="2"/>
</dbReference>
<dbReference type="InterPro" id="IPR031621">
    <property type="entry name" value="HisKA_7TM"/>
</dbReference>
<comment type="catalytic activity">
    <reaction evidence="1">
        <text>ATP + protein L-histidine = ADP + protein N-phospho-L-histidine.</text>
        <dbReference type="EC" id="2.7.13.3"/>
    </reaction>
</comment>
<feature type="transmembrane region" description="Helical" evidence="4">
    <location>
        <begin position="31"/>
        <end position="51"/>
    </location>
</feature>
<dbReference type="Pfam" id="PF16927">
    <property type="entry name" value="HisKA_7TM"/>
    <property type="match status" value="1"/>
</dbReference>
<dbReference type="InterPro" id="IPR000014">
    <property type="entry name" value="PAS"/>
</dbReference>
<dbReference type="Pfam" id="PF13188">
    <property type="entry name" value="PAS_8"/>
    <property type="match status" value="2"/>
</dbReference>
<keyword evidence="9" id="KW-1185">Reference proteome</keyword>
<keyword evidence="3" id="KW-0597">Phosphoprotein</keyword>
<reference evidence="8" key="1">
    <citation type="submission" date="2019-02" db="EMBL/GenBank/DDBJ databases">
        <authorList>
            <person name="Li S.-H."/>
        </authorList>
    </citation>
    <scope>NUCLEOTIDE SEQUENCE</scope>
    <source>
        <strain evidence="8">IMCC11814</strain>
    </source>
</reference>
<dbReference type="NCBIfam" id="TIGR00229">
    <property type="entry name" value="sensory_box"/>
    <property type="match status" value="1"/>
</dbReference>
<feature type="transmembrane region" description="Helical" evidence="4">
    <location>
        <begin position="96"/>
        <end position="118"/>
    </location>
</feature>
<feature type="domain" description="Response regulatory" evidence="6">
    <location>
        <begin position="737"/>
        <end position="854"/>
    </location>
</feature>
<evidence type="ECO:0000313" key="8">
    <source>
        <dbReference type="EMBL" id="MCX2978702.1"/>
    </source>
</evidence>
<feature type="transmembrane region" description="Helical" evidence="4">
    <location>
        <begin position="138"/>
        <end position="164"/>
    </location>
</feature>
<evidence type="ECO:0000259" key="7">
    <source>
        <dbReference type="PROSITE" id="PS50112"/>
    </source>
</evidence>
<dbReference type="Gene3D" id="3.30.565.10">
    <property type="entry name" value="Histidine kinase-like ATPase, C-terminal domain"/>
    <property type="match status" value="1"/>
</dbReference>
<dbReference type="InterPro" id="IPR003594">
    <property type="entry name" value="HATPase_dom"/>
</dbReference>
<evidence type="ECO:0000256" key="3">
    <source>
        <dbReference type="PROSITE-ProRule" id="PRU00169"/>
    </source>
</evidence>
<dbReference type="InterPro" id="IPR001789">
    <property type="entry name" value="Sig_transdc_resp-reg_receiver"/>
</dbReference>
<evidence type="ECO:0000256" key="4">
    <source>
        <dbReference type="SAM" id="Phobius"/>
    </source>
</evidence>
<dbReference type="SUPFAM" id="SSF52172">
    <property type="entry name" value="CheY-like"/>
    <property type="match status" value="1"/>
</dbReference>
<keyword evidence="4" id="KW-0472">Membrane</keyword>
<dbReference type="PROSITE" id="PS50109">
    <property type="entry name" value="HIS_KIN"/>
    <property type="match status" value="1"/>
</dbReference>
<dbReference type="PROSITE" id="PS50112">
    <property type="entry name" value="PAS"/>
    <property type="match status" value="1"/>
</dbReference>
<gene>
    <name evidence="8" type="ORF">EYC82_15150</name>
</gene>
<dbReference type="EMBL" id="SHNO01000001">
    <property type="protein sequence ID" value="MCX2978702.1"/>
    <property type="molecule type" value="Genomic_DNA"/>
</dbReference>
<dbReference type="InterPro" id="IPR035965">
    <property type="entry name" value="PAS-like_dom_sf"/>
</dbReference>
<feature type="transmembrane region" description="Helical" evidence="4">
    <location>
        <begin position="176"/>
        <end position="194"/>
    </location>
</feature>
<dbReference type="Gene3D" id="3.30.450.20">
    <property type="entry name" value="PAS domain"/>
    <property type="match status" value="1"/>
</dbReference>
<dbReference type="RefSeq" id="WP_279250397.1">
    <property type="nucleotide sequence ID" value="NZ_SHNO01000001.1"/>
</dbReference>
<feature type="modified residue" description="4-aspartylphosphate" evidence="3">
    <location>
        <position position="788"/>
    </location>
</feature>
<sequence>MSEAQIATSLGILLLVALSTHIFYRRPPAALWPALPLVFFSALIFAFGDLLSSIHHGYDSLHWFGMLMVYTGLLTIAPGWWLFTTGFSRMVGYRKVYFHKALPVLVTINAILWVALITNPWHHQFIEIRPFMRSEYGPLWYVTAAVNYFALLAAVFVHASEGFAAEDPTIRAQCRFLVAAVAVPMSMNMVYVFSPVPLSYDPTALGYAFSCLLFLFAVERRDLFVLERVSLPSVLDHDADPIVIITQHRQILYANKNAHKLFGVGTLTPGAPIDDVLSSVVPSFSLERAGKMQSTLKEHEFTSPAGVKSIVAIEVSTVEKSRGHEAGKCLRLRDRTALRAALDESEEHFALLEALDLAMGEGLLFKDQNGDIRYLNEAFARLWGMSTREIRGLGKNLHQCLEEKLREPQPRTMQRMWVPGSGEFESTKTEVCDFHLNDGRILEVITLSVQTERGTQGRAWRMSDVTKARQESQAMIQAQKLEGLGLLAGGIAHDFNNLLMTVLGNTEIVRKSINAGSPMQSTLGDIEVAATNAAELTSQLLAYAGETTYMTEALNLSSLIREVSGLISVTIPKSIEIDFDLTDDLPLVRGGSAQIRQVLMNLITNAVDAIADEPGKIRISTGVGFPGTRSDRGARVQHGEVRGKMVHVTVSDNGAGMAPETLAKIFDPFFTTKFTGRGLGLAATRGILDSHEGQLKIETEEGKGTTFTFLLPVESESICSDMKGEVSDPAGDFSNNDVLVVDDEEGIRSILEKHLVSAGFNVHLAESGEEALITLDNMGDSLRLVILDITMPGLSGVQTWGKIRENYSELPVIMSSGHPEEALHKLDGWNTDYDSFIQKPYRRKLLIESIEVLLQPSRATLVS</sequence>
<dbReference type="PRINTS" id="PR00344">
    <property type="entry name" value="BCTRLSENSOR"/>
</dbReference>
<name>A0ABT3T8U0_9GAMM</name>
<dbReference type="PANTHER" id="PTHR43065">
    <property type="entry name" value="SENSOR HISTIDINE KINASE"/>
    <property type="match status" value="1"/>
</dbReference>
<dbReference type="InterPro" id="IPR004358">
    <property type="entry name" value="Sig_transdc_His_kin-like_C"/>
</dbReference>
<evidence type="ECO:0000313" key="9">
    <source>
        <dbReference type="Proteomes" id="UP001143304"/>
    </source>
</evidence>
<dbReference type="InterPro" id="IPR005467">
    <property type="entry name" value="His_kinase_dom"/>
</dbReference>
<dbReference type="Pfam" id="PF02518">
    <property type="entry name" value="HATPase_c"/>
    <property type="match status" value="1"/>
</dbReference>
<feature type="transmembrane region" description="Helical" evidence="4">
    <location>
        <begin position="63"/>
        <end position="84"/>
    </location>
</feature>
<dbReference type="PROSITE" id="PS50110">
    <property type="entry name" value="RESPONSE_REGULATORY"/>
    <property type="match status" value="1"/>
</dbReference>
<dbReference type="EC" id="2.7.13.3" evidence="2"/>
<dbReference type="Gene3D" id="1.10.287.130">
    <property type="match status" value="1"/>
</dbReference>
<evidence type="ECO:0000256" key="2">
    <source>
        <dbReference type="ARBA" id="ARBA00012438"/>
    </source>
</evidence>
<keyword evidence="4" id="KW-1133">Transmembrane helix</keyword>
<dbReference type="Pfam" id="PF00072">
    <property type="entry name" value="Response_reg"/>
    <property type="match status" value="1"/>
</dbReference>
<evidence type="ECO:0000259" key="6">
    <source>
        <dbReference type="PROSITE" id="PS50110"/>
    </source>
</evidence>
<dbReference type="SMART" id="SM00448">
    <property type="entry name" value="REC"/>
    <property type="match status" value="1"/>
</dbReference>
<keyword evidence="4" id="KW-0812">Transmembrane</keyword>
<organism evidence="8 9">
    <name type="scientific">Candidatus Marimicrobium litorale</name>
    <dbReference type="NCBI Taxonomy" id="2518991"/>
    <lineage>
        <taxon>Bacteria</taxon>
        <taxon>Pseudomonadati</taxon>
        <taxon>Pseudomonadota</taxon>
        <taxon>Gammaproteobacteria</taxon>
        <taxon>Cellvibrionales</taxon>
        <taxon>Halieaceae</taxon>
        <taxon>Marimicrobium</taxon>
    </lineage>
</organism>
<evidence type="ECO:0000256" key="1">
    <source>
        <dbReference type="ARBA" id="ARBA00000085"/>
    </source>
</evidence>